<dbReference type="SUPFAM" id="SSF51445">
    <property type="entry name" value="(Trans)glycosidases"/>
    <property type="match status" value="1"/>
</dbReference>
<dbReference type="InterPro" id="IPR011583">
    <property type="entry name" value="Chitinase_II/V-like_cat"/>
</dbReference>
<dbReference type="InterPro" id="IPR050314">
    <property type="entry name" value="Glycosyl_Hydrlase_18"/>
</dbReference>
<evidence type="ECO:0000259" key="5">
    <source>
        <dbReference type="PROSITE" id="PS51910"/>
    </source>
</evidence>
<evidence type="ECO:0000256" key="3">
    <source>
        <dbReference type="RuleBase" id="RU000489"/>
    </source>
</evidence>
<proteinExistence type="inferred from homology"/>
<name>A0AA88YLG3_PINIB</name>
<dbReference type="GO" id="GO:0004568">
    <property type="term" value="F:chitinase activity"/>
    <property type="evidence" value="ECO:0007669"/>
    <property type="project" value="UniProtKB-ARBA"/>
</dbReference>
<dbReference type="GO" id="GO:0006032">
    <property type="term" value="P:chitin catabolic process"/>
    <property type="evidence" value="ECO:0007669"/>
    <property type="project" value="TreeGrafter"/>
</dbReference>
<comment type="caution">
    <text evidence="6">The sequence shown here is derived from an EMBL/GenBank/DDBJ whole genome shotgun (WGS) entry which is preliminary data.</text>
</comment>
<evidence type="ECO:0000256" key="4">
    <source>
        <dbReference type="RuleBase" id="RU004453"/>
    </source>
</evidence>
<protein>
    <recommendedName>
        <fullName evidence="5">GH18 domain-containing protein</fullName>
    </recommendedName>
</protein>
<dbReference type="Pfam" id="PF00704">
    <property type="entry name" value="Glyco_hydro_18"/>
    <property type="match status" value="1"/>
</dbReference>
<dbReference type="InterPro" id="IPR029070">
    <property type="entry name" value="Chitinase_insertion_sf"/>
</dbReference>
<dbReference type="PROSITE" id="PS51910">
    <property type="entry name" value="GH18_2"/>
    <property type="match status" value="1"/>
</dbReference>
<organism evidence="6 7">
    <name type="scientific">Pinctada imbricata</name>
    <name type="common">Atlantic pearl-oyster</name>
    <name type="synonym">Pinctada martensii</name>
    <dbReference type="NCBI Taxonomy" id="66713"/>
    <lineage>
        <taxon>Eukaryota</taxon>
        <taxon>Metazoa</taxon>
        <taxon>Spiralia</taxon>
        <taxon>Lophotrochozoa</taxon>
        <taxon>Mollusca</taxon>
        <taxon>Bivalvia</taxon>
        <taxon>Autobranchia</taxon>
        <taxon>Pteriomorphia</taxon>
        <taxon>Pterioida</taxon>
        <taxon>Pterioidea</taxon>
        <taxon>Pteriidae</taxon>
        <taxon>Pinctada</taxon>
    </lineage>
</organism>
<dbReference type="GO" id="GO:0005576">
    <property type="term" value="C:extracellular region"/>
    <property type="evidence" value="ECO:0007669"/>
    <property type="project" value="TreeGrafter"/>
</dbReference>
<dbReference type="GO" id="GO:0008061">
    <property type="term" value="F:chitin binding"/>
    <property type="evidence" value="ECO:0007669"/>
    <property type="project" value="InterPro"/>
</dbReference>
<reference evidence="6" key="1">
    <citation type="submission" date="2019-08" db="EMBL/GenBank/DDBJ databases">
        <title>The improved chromosome-level genome for the pearl oyster Pinctada fucata martensii using PacBio sequencing and Hi-C.</title>
        <authorList>
            <person name="Zheng Z."/>
        </authorList>
    </citation>
    <scope>NUCLEOTIDE SEQUENCE</scope>
    <source>
        <strain evidence="6">ZZ-2019</strain>
        <tissue evidence="6">Adductor muscle</tissue>
    </source>
</reference>
<dbReference type="SMART" id="SM00636">
    <property type="entry name" value="Glyco_18"/>
    <property type="match status" value="1"/>
</dbReference>
<accession>A0AA88YLG3</accession>
<evidence type="ECO:0000256" key="1">
    <source>
        <dbReference type="ARBA" id="ARBA00022801"/>
    </source>
</evidence>
<dbReference type="InterPro" id="IPR017853">
    <property type="entry name" value="GH"/>
</dbReference>
<dbReference type="PANTHER" id="PTHR11177">
    <property type="entry name" value="CHITINASE"/>
    <property type="match status" value="1"/>
</dbReference>
<comment type="similarity">
    <text evidence="4">Belongs to the glycosyl hydrolase 18 family.</text>
</comment>
<feature type="non-terminal residue" evidence="6">
    <location>
        <position position="1"/>
    </location>
</feature>
<dbReference type="PANTHER" id="PTHR11177:SF390">
    <property type="entry name" value="CHITINASE 11"/>
    <property type="match status" value="1"/>
</dbReference>
<dbReference type="SUPFAM" id="SSF54556">
    <property type="entry name" value="Chitinase insertion domain"/>
    <property type="match status" value="1"/>
</dbReference>
<keyword evidence="1 3" id="KW-0378">Hydrolase</keyword>
<dbReference type="GO" id="GO:0005975">
    <property type="term" value="P:carbohydrate metabolic process"/>
    <property type="evidence" value="ECO:0007669"/>
    <property type="project" value="InterPro"/>
</dbReference>
<dbReference type="AlphaFoldDB" id="A0AA88YLG3"/>
<dbReference type="PROSITE" id="PS01095">
    <property type="entry name" value="GH18_1"/>
    <property type="match status" value="1"/>
</dbReference>
<dbReference type="Gene3D" id="3.10.50.10">
    <property type="match status" value="1"/>
</dbReference>
<dbReference type="InterPro" id="IPR001223">
    <property type="entry name" value="Glyco_hydro18_cat"/>
</dbReference>
<keyword evidence="7" id="KW-1185">Reference proteome</keyword>
<dbReference type="Gene3D" id="3.20.20.80">
    <property type="entry name" value="Glycosidases"/>
    <property type="match status" value="1"/>
</dbReference>
<keyword evidence="2 3" id="KW-0326">Glycosidase</keyword>
<dbReference type="InterPro" id="IPR001579">
    <property type="entry name" value="Glyco_hydro_18_chit_AS"/>
</dbReference>
<evidence type="ECO:0000313" key="6">
    <source>
        <dbReference type="EMBL" id="KAK3108136.1"/>
    </source>
</evidence>
<feature type="domain" description="GH18" evidence="5">
    <location>
        <begin position="2"/>
        <end position="364"/>
    </location>
</feature>
<gene>
    <name evidence="6" type="ORF">FSP39_001847</name>
</gene>
<dbReference type="Proteomes" id="UP001186944">
    <property type="component" value="Unassembled WGS sequence"/>
</dbReference>
<sequence>TTKLVCYYSLPSALPINDPLPPGLNATLCTHILYIGTGVNSTGQFAVANVNHTKLFSLTIPVLRKQNPSIVILLTNGGGGSTQFSVILGSAKNRTRFITSVIPFLRQYDFDGFDLDFEFPGWNGLPESQIHSFSLLMKEFRESFESDARVTGKKRLLLTAAVAASFVMMYKIYEFDYLDKYLDLVNLMGYDFNGFTWTSPFTAFNSPLFPEEYDIKYFRTNNLAFTANEYVKNHIPKSKLMVGIPTYSHAYKLLFSRLHDIRAPAVGRGECDSAPYICSCTAIQKKKATRVWDDAAKVPYIYYGNQWVSYEDKESIKEKVNWIKSNGFGGVMVYDLNADDYQGLCDGRTKYPLISLTHKLLFGTL</sequence>
<dbReference type="EMBL" id="VSWD01000001">
    <property type="protein sequence ID" value="KAK3108136.1"/>
    <property type="molecule type" value="Genomic_DNA"/>
</dbReference>
<evidence type="ECO:0000313" key="7">
    <source>
        <dbReference type="Proteomes" id="UP001186944"/>
    </source>
</evidence>
<evidence type="ECO:0000256" key="2">
    <source>
        <dbReference type="ARBA" id="ARBA00023295"/>
    </source>
</evidence>